<accession>A0ACD5GZ37</accession>
<sequence length="191" mass="20492">MRKSAVELYHEMKVETQGSVGAKNQLTPEEIAQADAVVIAADTHVDLSRFNGKRLYQTSTKKALKDGKGVVQSALSLPAPVAGAAVGEGDYLQSVQQAKAEQSAKRSGPYKHLLTGVSYMLPVIVAGGLIIALSFVFGLEPQTGNHWRCVDANWWGGGFCVNCPRTIRFYRIFDCGSTGFSAGVNWRDAGG</sequence>
<keyword evidence="2" id="KW-1185">Reference proteome</keyword>
<name>A0ACD5GZ37_9CYAN</name>
<dbReference type="Proteomes" id="UP000095472">
    <property type="component" value="Chromosome"/>
</dbReference>
<evidence type="ECO:0000313" key="1">
    <source>
        <dbReference type="EMBL" id="XPM65764.1"/>
    </source>
</evidence>
<gene>
    <name evidence="1" type="ORF">BH720_009450</name>
</gene>
<dbReference type="EMBL" id="CP182909">
    <property type="protein sequence ID" value="XPM65764.1"/>
    <property type="molecule type" value="Genomic_DNA"/>
</dbReference>
<reference evidence="1 2" key="1">
    <citation type="journal article" date="2016" name="Genome Announc.">
        <title>Draft Genome Sequence of the Thermotolerant Cyanobacterium Desertifilum sp. IPPAS B-1220.</title>
        <authorList>
            <person name="Mironov K.S."/>
            <person name="Sinetova M.A."/>
            <person name="Bolatkhan K."/>
            <person name="Zayadan B.K."/>
            <person name="Ustinova V.V."/>
            <person name="Kupriyanova E.V."/>
            <person name="Skrypnik A.N."/>
            <person name="Gogoleva N.E."/>
            <person name="Gogolev Y.V."/>
            <person name="Los D.A."/>
        </authorList>
    </citation>
    <scope>NUCLEOTIDE SEQUENCE [LARGE SCALE GENOMIC DNA]</scope>
    <source>
        <strain evidence="1 2">IPPAS B-1220</strain>
    </source>
</reference>
<protein>
    <submittedName>
        <fullName evidence="1">Uncharacterized protein</fullName>
    </submittedName>
</protein>
<proteinExistence type="predicted"/>
<evidence type="ECO:0000313" key="2">
    <source>
        <dbReference type="Proteomes" id="UP000095472"/>
    </source>
</evidence>
<organism evidence="1 2">
    <name type="scientific">Desertifilum tharense IPPAS B-1220</name>
    <dbReference type="NCBI Taxonomy" id="1781255"/>
    <lineage>
        <taxon>Bacteria</taxon>
        <taxon>Bacillati</taxon>
        <taxon>Cyanobacteriota</taxon>
        <taxon>Cyanophyceae</taxon>
        <taxon>Desertifilales</taxon>
        <taxon>Desertifilaceae</taxon>
        <taxon>Desertifilum</taxon>
    </lineage>
</organism>